<feature type="transmembrane region" description="Helical" evidence="1">
    <location>
        <begin position="464"/>
        <end position="483"/>
    </location>
</feature>
<dbReference type="Pfam" id="PF01757">
    <property type="entry name" value="Acyl_transf_3"/>
    <property type="match status" value="1"/>
</dbReference>
<feature type="transmembrane region" description="Helical" evidence="1">
    <location>
        <begin position="374"/>
        <end position="394"/>
    </location>
</feature>
<dbReference type="EMBL" id="UFQT01001272">
    <property type="protein sequence ID" value="SSX29791.1"/>
    <property type="molecule type" value="Genomic_DNA"/>
</dbReference>
<keyword evidence="1" id="KW-1133">Transmembrane helix</keyword>
<evidence type="ECO:0000256" key="1">
    <source>
        <dbReference type="SAM" id="Phobius"/>
    </source>
</evidence>
<feature type="chain" id="PRO_5033343254" evidence="2">
    <location>
        <begin position="29"/>
        <end position="720"/>
    </location>
</feature>
<dbReference type="GO" id="GO:0016747">
    <property type="term" value="F:acyltransferase activity, transferring groups other than amino-acyl groups"/>
    <property type="evidence" value="ECO:0007669"/>
    <property type="project" value="InterPro"/>
</dbReference>
<feature type="transmembrane region" description="Helical" evidence="1">
    <location>
        <begin position="227"/>
        <end position="249"/>
    </location>
</feature>
<gene>
    <name evidence="5" type="primary">CSON001712</name>
</gene>
<feature type="transmembrane region" description="Helical" evidence="1">
    <location>
        <begin position="330"/>
        <end position="354"/>
    </location>
</feature>
<organism evidence="5">
    <name type="scientific">Culicoides sonorensis</name>
    <name type="common">Biting midge</name>
    <dbReference type="NCBI Taxonomy" id="179676"/>
    <lineage>
        <taxon>Eukaryota</taxon>
        <taxon>Metazoa</taxon>
        <taxon>Ecdysozoa</taxon>
        <taxon>Arthropoda</taxon>
        <taxon>Hexapoda</taxon>
        <taxon>Insecta</taxon>
        <taxon>Pterygota</taxon>
        <taxon>Neoptera</taxon>
        <taxon>Endopterygota</taxon>
        <taxon>Diptera</taxon>
        <taxon>Nematocera</taxon>
        <taxon>Chironomoidea</taxon>
        <taxon>Ceratopogonidae</taxon>
        <taxon>Ceratopogoninae</taxon>
        <taxon>Culicoides</taxon>
        <taxon>Monoculicoides</taxon>
    </lineage>
</organism>
<sequence length="720" mass="83853">MMSFPRLFTTILIIFFVLFTSRKAYVKGQLNVITPNVINEEILRDFIETNDTQLTSILTENLHCLSDLRYFMQKLGQRQKWALKMFDAWAKAPPSGILYGNTINYGNFDECLSIKHQVENQEYYIKGKHCVITVEVPDPETKDVITEEDEIIYEDWRFLPQPTMNASKLAISLGFCFPNSCRSDTIYNLTSKLFKERLNMTLANYDQDEFCNSRSANVVKSFEFIDYSAIILFGKMTFFILASTLYELYHLRKGRRGHLRYLIFSAYRNGRKIFTCNTYKSPEILHCINGIRVLSLIWIVFAHSYMTYVMNPLLNKAELKDWLKSMYSCIILGGSVAVDSFFLLSGVLVCWVILKDLNRGTRMNVFKLYFHRYLRLAPAFAALLLVCLSVFRFFGSGPLWNKILDSIVGPCNRNWWSALLFIQNYYNPEDICLGHSWYLSVDMQLFILAPFIVYPLFKWEKKIVPLLSALVLLSMGSAFYNSYQNEFKVSALDNILKGRTLEKGRLVYYPTHIRMGPYFVGVLLGYVLFSIKHRQIRLPKYIVACGWTLAITNCFTIVFGIYSFQQLDYEGSILIDAAYEALIRVLWAGSLAWIIFACVHGYGSVINWFLSWSMWQPLGKLSYSIYLLHYPIQIYFVSVQREPEFFSNIKAIHKFWGEFMLTVCLAIIWVLMFEMPILGIEEILYKNSRKRQEQVAQNQNTQITDEKSVTELIDEERGKN</sequence>
<dbReference type="Pfam" id="PF20146">
    <property type="entry name" value="NRF"/>
    <property type="match status" value="1"/>
</dbReference>
<feature type="transmembrane region" description="Helical" evidence="1">
    <location>
        <begin position="437"/>
        <end position="457"/>
    </location>
</feature>
<name>A0A336MJY9_CULSO</name>
<feature type="transmembrane region" description="Helical" evidence="1">
    <location>
        <begin position="290"/>
        <end position="310"/>
    </location>
</feature>
<dbReference type="SMART" id="SM00703">
    <property type="entry name" value="NRF"/>
    <property type="match status" value="1"/>
</dbReference>
<reference evidence="5" key="2">
    <citation type="submission" date="2018-07" db="EMBL/GenBank/DDBJ databases">
        <authorList>
            <person name="Quirk P.G."/>
            <person name="Krulwich T.A."/>
        </authorList>
    </citation>
    <scope>NUCLEOTIDE SEQUENCE</scope>
</reference>
<protein>
    <submittedName>
        <fullName evidence="5">CSON001712 protein</fullName>
    </submittedName>
</protein>
<evidence type="ECO:0000256" key="2">
    <source>
        <dbReference type="SAM" id="SignalP"/>
    </source>
</evidence>
<dbReference type="InterPro" id="IPR052728">
    <property type="entry name" value="O2_lipid_transport_reg"/>
</dbReference>
<accession>A0A336MJY9</accession>
<reference evidence="4" key="1">
    <citation type="submission" date="2018-04" db="EMBL/GenBank/DDBJ databases">
        <authorList>
            <person name="Go L.Y."/>
            <person name="Mitchell J.A."/>
        </authorList>
    </citation>
    <scope>NUCLEOTIDE SEQUENCE</scope>
    <source>
        <tissue evidence="4">Whole organism</tissue>
    </source>
</reference>
<feature type="transmembrane region" description="Helical" evidence="1">
    <location>
        <begin position="659"/>
        <end position="680"/>
    </location>
</feature>
<keyword evidence="2" id="KW-0732">Signal</keyword>
<dbReference type="EMBL" id="UFQS01001272">
    <property type="protein sequence ID" value="SSX10069.1"/>
    <property type="molecule type" value="Genomic_DNA"/>
</dbReference>
<dbReference type="AlphaFoldDB" id="A0A336MJY9"/>
<feature type="transmembrane region" description="Helical" evidence="1">
    <location>
        <begin position="541"/>
        <end position="565"/>
    </location>
</feature>
<feature type="domain" description="Nose resistant-to-fluoxetine protein N-terminal" evidence="3">
    <location>
        <begin position="61"/>
        <end position="208"/>
    </location>
</feature>
<keyword evidence="1" id="KW-0812">Transmembrane</keyword>
<dbReference type="InterPro" id="IPR002656">
    <property type="entry name" value="Acyl_transf_3_dom"/>
</dbReference>
<feature type="transmembrane region" description="Helical" evidence="1">
    <location>
        <begin position="506"/>
        <end position="529"/>
    </location>
</feature>
<dbReference type="VEuPathDB" id="VectorBase:CSON001712"/>
<proteinExistence type="predicted"/>
<dbReference type="PANTHER" id="PTHR11161:SF0">
    <property type="entry name" value="O-ACYLTRANSFERASE LIKE PROTEIN"/>
    <property type="match status" value="1"/>
</dbReference>
<dbReference type="InterPro" id="IPR006621">
    <property type="entry name" value="Nose-resist-to-fluoxetine_N"/>
</dbReference>
<keyword evidence="1" id="KW-0472">Membrane</keyword>
<feature type="transmembrane region" description="Helical" evidence="1">
    <location>
        <begin position="621"/>
        <end position="639"/>
    </location>
</feature>
<dbReference type="OMA" id="TADREPY"/>
<feature type="transmembrane region" description="Helical" evidence="1">
    <location>
        <begin position="585"/>
        <end position="609"/>
    </location>
</feature>
<feature type="signal peptide" evidence="2">
    <location>
        <begin position="1"/>
        <end position="28"/>
    </location>
</feature>
<evidence type="ECO:0000259" key="3">
    <source>
        <dbReference type="SMART" id="SM00703"/>
    </source>
</evidence>
<evidence type="ECO:0000313" key="5">
    <source>
        <dbReference type="EMBL" id="SSX29791.1"/>
    </source>
</evidence>
<dbReference type="PANTHER" id="PTHR11161">
    <property type="entry name" value="O-ACYLTRANSFERASE"/>
    <property type="match status" value="1"/>
</dbReference>
<evidence type="ECO:0000313" key="4">
    <source>
        <dbReference type="EMBL" id="SSX10069.1"/>
    </source>
</evidence>